<dbReference type="EMBL" id="CP058649">
    <property type="protein sequence ID" value="QUI25857.1"/>
    <property type="molecule type" value="Genomic_DNA"/>
</dbReference>
<dbReference type="Pfam" id="PF01261">
    <property type="entry name" value="AP_endonuc_2"/>
    <property type="match status" value="1"/>
</dbReference>
<dbReference type="Proteomes" id="UP000683246">
    <property type="component" value="Chromosome"/>
</dbReference>
<proteinExistence type="predicted"/>
<feature type="domain" description="Xylose isomerase-like TIM barrel" evidence="1">
    <location>
        <begin position="22"/>
        <end position="244"/>
    </location>
</feature>
<dbReference type="PANTHER" id="PTHR12110:SF41">
    <property type="entry name" value="INOSOSE DEHYDRATASE"/>
    <property type="match status" value="1"/>
</dbReference>
<keyword evidence="2" id="KW-0413">Isomerase</keyword>
<evidence type="ECO:0000259" key="1">
    <source>
        <dbReference type="Pfam" id="PF01261"/>
    </source>
</evidence>
<evidence type="ECO:0000313" key="2">
    <source>
        <dbReference type="EMBL" id="QUI25857.1"/>
    </source>
</evidence>
<dbReference type="PANTHER" id="PTHR12110">
    <property type="entry name" value="HYDROXYPYRUVATE ISOMERASE"/>
    <property type="match status" value="1"/>
</dbReference>
<dbReference type="InterPro" id="IPR036237">
    <property type="entry name" value="Xyl_isomerase-like_sf"/>
</dbReference>
<protein>
    <submittedName>
        <fullName evidence="2">Sugar phosphate isomerase/epimerase</fullName>
    </submittedName>
</protein>
<dbReference type="GO" id="GO:0016853">
    <property type="term" value="F:isomerase activity"/>
    <property type="evidence" value="ECO:0007669"/>
    <property type="project" value="UniProtKB-KW"/>
</dbReference>
<gene>
    <name evidence="2" type="ORF">HZI73_24080</name>
</gene>
<keyword evidence="3" id="KW-1185">Reference proteome</keyword>
<reference evidence="2" key="1">
    <citation type="submission" date="2020-07" db="EMBL/GenBank/DDBJ databases">
        <title>Vallitalea pronyensis genome.</title>
        <authorList>
            <person name="Postec A."/>
        </authorList>
    </citation>
    <scope>NUCLEOTIDE SEQUENCE</scope>
    <source>
        <strain evidence="2">FatNI3</strain>
    </source>
</reference>
<sequence>MSQFILSGFSDEASNELEGQLEVLASHDMEYMEMRGVNDKNVADLTLEEARAVKGELDARGIHLSAIGSPLGKIKITDDFEPHLALFKHVLALAKIFETTYIRMFSFFIPEGEEADQYKDEVIARWQAFLDAAKGTDIVLLHENEKDIYGDTAERCYTLVKALGSDQFKLIFDFANFVQCDVDTLQAYALLKDDVVYFHIKDALYAGHKVVPAGYGDGQVEVILREAKERGFQGFLSLEPHLGNFKGFAELENNQVEEAMDESGPGKFGVAVTALKELLERV</sequence>
<dbReference type="SUPFAM" id="SSF51658">
    <property type="entry name" value="Xylose isomerase-like"/>
    <property type="match status" value="1"/>
</dbReference>
<name>A0A8J8SJU5_9FIRM</name>
<dbReference type="InterPro" id="IPR013022">
    <property type="entry name" value="Xyl_isomerase-like_TIM-brl"/>
</dbReference>
<evidence type="ECO:0000313" key="3">
    <source>
        <dbReference type="Proteomes" id="UP000683246"/>
    </source>
</evidence>
<organism evidence="2 3">
    <name type="scientific">Vallitalea pronyensis</name>
    <dbReference type="NCBI Taxonomy" id="1348613"/>
    <lineage>
        <taxon>Bacteria</taxon>
        <taxon>Bacillati</taxon>
        <taxon>Bacillota</taxon>
        <taxon>Clostridia</taxon>
        <taxon>Lachnospirales</taxon>
        <taxon>Vallitaleaceae</taxon>
        <taxon>Vallitalea</taxon>
    </lineage>
</organism>
<dbReference type="AlphaFoldDB" id="A0A8J8SJU5"/>
<dbReference type="KEGG" id="vpy:HZI73_24080"/>
<dbReference type="Gene3D" id="3.20.20.150">
    <property type="entry name" value="Divalent-metal-dependent TIM barrel enzymes"/>
    <property type="match status" value="1"/>
</dbReference>
<dbReference type="InterPro" id="IPR050312">
    <property type="entry name" value="IolE/XylAMocC-like"/>
</dbReference>
<accession>A0A8J8SJU5</accession>